<protein>
    <recommendedName>
        <fullName evidence="2">SUEL-type lectin domain-containing protein</fullName>
    </recommendedName>
</protein>
<dbReference type="PANTHER" id="PTHR46780">
    <property type="entry name" value="PROTEIN EVA-1"/>
    <property type="match status" value="1"/>
</dbReference>
<sequence length="530" mass="60817">MKPFIGSFDNWLLKSNNKSSVSIFETADESLYTEEPEKKMQIMSKCFEEMHTCDICYKNYKDEELLKRHTSQTCFLRCQDRQGSPVSLLSLLNDYNNNNSTTSQLPAPITPLKSPPSQPIFTAIPIDEFYNPKKSKQIIVLDESPLTLNPPATPASPKVEPYDPEEPGMDRREVIFKEEIPFYPPRKIDLNSRYGRTYDWSHLQLPNATWVKKIRNKAREFNTEIKVVPDGYLGVKKEEKVILPDGTIYLLTSTWIPDPEILKRRNMGIQTDKDMASEIEEFELVELSTEAKETQTDVQTEDTGIQSSKRKVICEDSKTTLSCPSNQVIKITQATYGRSNKRTCKHPNMKTTRCATKKPLGISRKNCNGRKSCTVAANNRLYGDPCPGTYKYVTVTYSCKVKKTPKCLRRCHRQAKCIRGKCVCKSGYKGDGIRSCTNIKDECSYPYRRVGKGCYLIQKDNVSGDTAFAKCLRRGAYLANFETLNEAMLMKYELLKMKTGVHYYVGGRNINRYKTGGDWRWIKRTEKWSR</sequence>
<dbReference type="Gene3D" id="2.10.25.10">
    <property type="entry name" value="Laminin"/>
    <property type="match status" value="1"/>
</dbReference>
<evidence type="ECO:0000259" key="2">
    <source>
        <dbReference type="PROSITE" id="PS50228"/>
    </source>
</evidence>
<keyword evidence="4" id="KW-1185">Reference proteome</keyword>
<dbReference type="Gene3D" id="3.10.100.10">
    <property type="entry name" value="Mannose-Binding Protein A, subunit A"/>
    <property type="match status" value="1"/>
</dbReference>
<feature type="region of interest" description="Disordered" evidence="1">
    <location>
        <begin position="146"/>
        <end position="167"/>
    </location>
</feature>
<dbReference type="GO" id="GO:0030246">
    <property type="term" value="F:carbohydrate binding"/>
    <property type="evidence" value="ECO:0007669"/>
    <property type="project" value="InterPro"/>
</dbReference>
<evidence type="ECO:0000256" key="1">
    <source>
        <dbReference type="SAM" id="MobiDB-lite"/>
    </source>
</evidence>
<name>A0A8S3U5C9_MYTED</name>
<dbReference type="InterPro" id="IPR043159">
    <property type="entry name" value="Lectin_gal-bd_sf"/>
</dbReference>
<dbReference type="OrthoDB" id="6120134at2759"/>
<organism evidence="3 4">
    <name type="scientific">Mytilus edulis</name>
    <name type="common">Blue mussel</name>
    <dbReference type="NCBI Taxonomy" id="6550"/>
    <lineage>
        <taxon>Eukaryota</taxon>
        <taxon>Metazoa</taxon>
        <taxon>Spiralia</taxon>
        <taxon>Lophotrochozoa</taxon>
        <taxon>Mollusca</taxon>
        <taxon>Bivalvia</taxon>
        <taxon>Autobranchia</taxon>
        <taxon>Pteriomorphia</taxon>
        <taxon>Mytilida</taxon>
        <taxon>Mytiloidea</taxon>
        <taxon>Mytilidae</taxon>
        <taxon>Mytilinae</taxon>
        <taxon>Mytilus</taxon>
    </lineage>
</organism>
<dbReference type="Proteomes" id="UP000683360">
    <property type="component" value="Unassembled WGS sequence"/>
</dbReference>
<dbReference type="PROSITE" id="PS50228">
    <property type="entry name" value="SUEL_LECTIN"/>
    <property type="match status" value="1"/>
</dbReference>
<dbReference type="SUPFAM" id="SSF56436">
    <property type="entry name" value="C-type lectin-like"/>
    <property type="match status" value="1"/>
</dbReference>
<dbReference type="InterPro" id="IPR016186">
    <property type="entry name" value="C-type_lectin-like/link_sf"/>
</dbReference>
<dbReference type="Gene3D" id="2.60.120.740">
    <property type="match status" value="1"/>
</dbReference>
<dbReference type="CDD" id="cd00037">
    <property type="entry name" value="CLECT"/>
    <property type="match status" value="1"/>
</dbReference>
<evidence type="ECO:0000313" key="4">
    <source>
        <dbReference type="Proteomes" id="UP000683360"/>
    </source>
</evidence>
<accession>A0A8S3U5C9</accession>
<proteinExistence type="predicted"/>
<feature type="domain" description="SUEL-type lectin" evidence="2">
    <location>
        <begin position="313"/>
        <end position="400"/>
    </location>
</feature>
<dbReference type="Pfam" id="PF02140">
    <property type="entry name" value="SUEL_Lectin"/>
    <property type="match status" value="1"/>
</dbReference>
<dbReference type="EMBL" id="CAJPWZ010002579">
    <property type="protein sequence ID" value="CAG2241056.1"/>
    <property type="molecule type" value="Genomic_DNA"/>
</dbReference>
<gene>
    <name evidence="3" type="ORF">MEDL_53364</name>
</gene>
<dbReference type="InterPro" id="IPR016187">
    <property type="entry name" value="CTDL_fold"/>
</dbReference>
<comment type="caution">
    <text evidence="3">The sequence shown here is derived from an EMBL/GenBank/DDBJ whole genome shotgun (WGS) entry which is preliminary data.</text>
</comment>
<reference evidence="3" key="1">
    <citation type="submission" date="2021-03" db="EMBL/GenBank/DDBJ databases">
        <authorList>
            <person name="Bekaert M."/>
        </authorList>
    </citation>
    <scope>NUCLEOTIDE SEQUENCE</scope>
</reference>
<dbReference type="CDD" id="cd22827">
    <property type="entry name" value="Gal_Rha_Lectin_SUL-I-like"/>
    <property type="match status" value="1"/>
</dbReference>
<dbReference type="InterPro" id="IPR000922">
    <property type="entry name" value="Lectin_gal-bd_dom"/>
</dbReference>
<evidence type="ECO:0000313" key="3">
    <source>
        <dbReference type="EMBL" id="CAG2241056.1"/>
    </source>
</evidence>
<dbReference type="FunFam" id="2.60.120.740:FF:000001">
    <property type="entry name" value="Adhesion G protein-coupled receptor L2"/>
    <property type="match status" value="1"/>
</dbReference>
<dbReference type="AlphaFoldDB" id="A0A8S3U5C9"/>